<dbReference type="GO" id="GO:0005666">
    <property type="term" value="C:RNA polymerase III complex"/>
    <property type="evidence" value="ECO:0007669"/>
    <property type="project" value="InterPro"/>
</dbReference>
<dbReference type="InterPro" id="IPR005574">
    <property type="entry name" value="Rpb4/RPC9"/>
</dbReference>
<feature type="region of interest" description="Disordered" evidence="7">
    <location>
        <begin position="147"/>
        <end position="182"/>
    </location>
</feature>
<proteinExistence type="inferred from homology"/>
<dbReference type="PANTHER" id="PTHR15561:SF0">
    <property type="entry name" value="DNA-DIRECTED RNA POLYMERASE III SUBUNIT RPC9"/>
    <property type="match status" value="1"/>
</dbReference>
<sequence>MRIKNAQSALLSNHEVLLHLREQDAEYEGTDGTGRGRQKPKGFRDVLQDGLAYLQSQTQDHALNTVIEAHPERPMTLYKGEHSLYRVLAPKFRLNRVEYLMLYNLRPQTQIELQLVIEESGTRFTEDELEDMLALITQVFQEEEGSIHAGVEDQELEKTSNKLLGASKRKKRVRRTGAEERE</sequence>
<protein>
    <recommendedName>
        <fullName evidence="3">DNA-directed RNA polymerase III subunit RPC9</fullName>
    </recommendedName>
</protein>
<dbReference type="Pfam" id="PF03874">
    <property type="entry name" value="RNA_pol_Rpb4"/>
    <property type="match status" value="1"/>
</dbReference>
<dbReference type="EMBL" id="MU004360">
    <property type="protein sequence ID" value="KAF2654693.1"/>
    <property type="molecule type" value="Genomic_DNA"/>
</dbReference>
<dbReference type="Gene3D" id="1.20.1250.40">
    <property type="match status" value="1"/>
</dbReference>
<dbReference type="InterPro" id="IPR038324">
    <property type="entry name" value="Rpb4/RPC9_sf"/>
</dbReference>
<dbReference type="InterPro" id="IPR006590">
    <property type="entry name" value="RNA_pol_Rpb4/RPC9_core"/>
</dbReference>
<gene>
    <name evidence="9" type="ORF">K491DRAFT_693620</name>
</gene>
<evidence type="ECO:0000259" key="8">
    <source>
        <dbReference type="SMART" id="SM00657"/>
    </source>
</evidence>
<keyword evidence="5" id="KW-0804">Transcription</keyword>
<evidence type="ECO:0000313" key="10">
    <source>
        <dbReference type="Proteomes" id="UP000799324"/>
    </source>
</evidence>
<dbReference type="PANTHER" id="PTHR15561">
    <property type="entry name" value="CALCITONIN GENE-RELATED PEPTIDE-RECEPTOR COMPONENT PROTEIN"/>
    <property type="match status" value="1"/>
</dbReference>
<evidence type="ECO:0000256" key="4">
    <source>
        <dbReference type="ARBA" id="ARBA00022478"/>
    </source>
</evidence>
<dbReference type="GO" id="GO:0000166">
    <property type="term" value="F:nucleotide binding"/>
    <property type="evidence" value="ECO:0007669"/>
    <property type="project" value="InterPro"/>
</dbReference>
<dbReference type="InterPro" id="IPR038846">
    <property type="entry name" value="RPC9"/>
</dbReference>
<dbReference type="SUPFAM" id="SSF47819">
    <property type="entry name" value="HRDC-like"/>
    <property type="match status" value="1"/>
</dbReference>
<evidence type="ECO:0000256" key="3">
    <source>
        <dbReference type="ARBA" id="ARBA00016672"/>
    </source>
</evidence>
<comment type="similarity">
    <text evidence="2">Belongs to the eukaryotic RPC9 RNA polymerase subunit family.</text>
</comment>
<evidence type="ECO:0000256" key="2">
    <source>
        <dbReference type="ARBA" id="ARBA00006898"/>
    </source>
</evidence>
<dbReference type="AlphaFoldDB" id="A0A6A6T6Y6"/>
<name>A0A6A6T6Y6_9PLEO</name>
<evidence type="ECO:0000313" key="9">
    <source>
        <dbReference type="EMBL" id="KAF2654693.1"/>
    </source>
</evidence>
<evidence type="ECO:0000256" key="1">
    <source>
        <dbReference type="ARBA" id="ARBA00004123"/>
    </source>
</evidence>
<dbReference type="Proteomes" id="UP000799324">
    <property type="component" value="Unassembled WGS sequence"/>
</dbReference>
<evidence type="ECO:0000256" key="7">
    <source>
        <dbReference type="SAM" id="MobiDB-lite"/>
    </source>
</evidence>
<feature type="domain" description="RNA polymerase Rpb4/RPC9 core" evidence="8">
    <location>
        <begin position="1"/>
        <end position="143"/>
    </location>
</feature>
<organism evidence="9 10">
    <name type="scientific">Lophiostoma macrostomum CBS 122681</name>
    <dbReference type="NCBI Taxonomy" id="1314788"/>
    <lineage>
        <taxon>Eukaryota</taxon>
        <taxon>Fungi</taxon>
        <taxon>Dikarya</taxon>
        <taxon>Ascomycota</taxon>
        <taxon>Pezizomycotina</taxon>
        <taxon>Dothideomycetes</taxon>
        <taxon>Pleosporomycetidae</taxon>
        <taxon>Pleosporales</taxon>
        <taxon>Lophiostomataceae</taxon>
        <taxon>Lophiostoma</taxon>
    </lineage>
</organism>
<dbReference type="OrthoDB" id="1746530at2759"/>
<keyword evidence="10" id="KW-1185">Reference proteome</keyword>
<evidence type="ECO:0000256" key="5">
    <source>
        <dbReference type="ARBA" id="ARBA00023163"/>
    </source>
</evidence>
<keyword evidence="6" id="KW-0539">Nucleus</keyword>
<evidence type="ECO:0000256" key="6">
    <source>
        <dbReference type="ARBA" id="ARBA00023242"/>
    </source>
</evidence>
<reference evidence="9" key="1">
    <citation type="journal article" date="2020" name="Stud. Mycol.">
        <title>101 Dothideomycetes genomes: a test case for predicting lifestyles and emergence of pathogens.</title>
        <authorList>
            <person name="Haridas S."/>
            <person name="Albert R."/>
            <person name="Binder M."/>
            <person name="Bloem J."/>
            <person name="Labutti K."/>
            <person name="Salamov A."/>
            <person name="Andreopoulos B."/>
            <person name="Baker S."/>
            <person name="Barry K."/>
            <person name="Bills G."/>
            <person name="Bluhm B."/>
            <person name="Cannon C."/>
            <person name="Castanera R."/>
            <person name="Culley D."/>
            <person name="Daum C."/>
            <person name="Ezra D."/>
            <person name="Gonzalez J."/>
            <person name="Henrissat B."/>
            <person name="Kuo A."/>
            <person name="Liang C."/>
            <person name="Lipzen A."/>
            <person name="Lutzoni F."/>
            <person name="Magnuson J."/>
            <person name="Mondo S."/>
            <person name="Nolan M."/>
            <person name="Ohm R."/>
            <person name="Pangilinan J."/>
            <person name="Park H.-J."/>
            <person name="Ramirez L."/>
            <person name="Alfaro M."/>
            <person name="Sun H."/>
            <person name="Tritt A."/>
            <person name="Yoshinaga Y."/>
            <person name="Zwiers L.-H."/>
            <person name="Turgeon B."/>
            <person name="Goodwin S."/>
            <person name="Spatafora J."/>
            <person name="Crous P."/>
            <person name="Grigoriev I."/>
        </authorList>
    </citation>
    <scope>NUCLEOTIDE SEQUENCE</scope>
    <source>
        <strain evidence="9">CBS 122681</strain>
    </source>
</reference>
<dbReference type="SMART" id="SM00657">
    <property type="entry name" value="RPOL4c"/>
    <property type="match status" value="1"/>
</dbReference>
<keyword evidence="4" id="KW-0240">DNA-directed RNA polymerase</keyword>
<dbReference type="GO" id="GO:0006384">
    <property type="term" value="P:transcription initiation at RNA polymerase III promoter"/>
    <property type="evidence" value="ECO:0007669"/>
    <property type="project" value="InterPro"/>
</dbReference>
<accession>A0A6A6T6Y6</accession>
<dbReference type="InterPro" id="IPR010997">
    <property type="entry name" value="HRDC-like_sf"/>
</dbReference>
<comment type="subcellular location">
    <subcellularLocation>
        <location evidence="1">Nucleus</location>
    </subcellularLocation>
</comment>